<evidence type="ECO:0000313" key="2">
    <source>
        <dbReference type="Proteomes" id="UP000677457"/>
    </source>
</evidence>
<dbReference type="EMBL" id="BOQM01000017">
    <property type="protein sequence ID" value="GIM85866.1"/>
    <property type="molecule type" value="Genomic_DNA"/>
</dbReference>
<name>A0ABQ4JSC7_SALAC</name>
<gene>
    <name evidence="1" type="ORF">Sar04_26020</name>
</gene>
<evidence type="ECO:0000313" key="1">
    <source>
        <dbReference type="EMBL" id="GIM85866.1"/>
    </source>
</evidence>
<dbReference type="Proteomes" id="UP000677457">
    <property type="component" value="Unassembled WGS sequence"/>
</dbReference>
<sequence>MLEQPGAALGGGMVSGQRDECLAQVPRRQSAPLGAQPAARPAVITDRHYRGEIKVEFWGASPECAQ</sequence>
<comment type="caution">
    <text evidence="1">The sequence shown here is derived from an EMBL/GenBank/DDBJ whole genome shotgun (WGS) entry which is preliminary data.</text>
</comment>
<protein>
    <submittedName>
        <fullName evidence="1">Uncharacterized protein</fullName>
    </submittedName>
</protein>
<accession>A0ABQ4JSC7</accession>
<reference evidence="1 2" key="1">
    <citation type="submission" date="2021-03" db="EMBL/GenBank/DDBJ databases">
        <title>Whole genome shotgun sequence of Salinispora arenicola NBRC 105043.</title>
        <authorList>
            <person name="Komaki H."/>
            <person name="Tamura T."/>
        </authorList>
    </citation>
    <scope>NUCLEOTIDE SEQUENCE [LARGE SCALE GENOMIC DNA]</scope>
    <source>
        <strain evidence="1 2">NBRC 105043</strain>
    </source>
</reference>
<keyword evidence="2" id="KW-1185">Reference proteome</keyword>
<proteinExistence type="predicted"/>
<organism evidence="1 2">
    <name type="scientific">Salinispora arenicola</name>
    <dbReference type="NCBI Taxonomy" id="168697"/>
    <lineage>
        <taxon>Bacteria</taxon>
        <taxon>Bacillati</taxon>
        <taxon>Actinomycetota</taxon>
        <taxon>Actinomycetes</taxon>
        <taxon>Micromonosporales</taxon>
        <taxon>Micromonosporaceae</taxon>
        <taxon>Salinispora</taxon>
    </lineage>
</organism>